<dbReference type="InterPro" id="IPR004114">
    <property type="entry name" value="THUMP_dom"/>
</dbReference>
<evidence type="ECO:0000256" key="5">
    <source>
        <dbReference type="ARBA" id="ARBA00022603"/>
    </source>
</evidence>
<dbReference type="InterPro" id="IPR053943">
    <property type="entry name" value="RlmKL-like_Mtase_CS"/>
</dbReference>
<dbReference type="SUPFAM" id="SSF143437">
    <property type="entry name" value="THUMP domain-like"/>
    <property type="match status" value="1"/>
</dbReference>
<dbReference type="RefSeq" id="WP_379706459.1">
    <property type="nucleotide sequence ID" value="NZ_JBHTAT010000001.1"/>
</dbReference>
<reference evidence="17 18" key="1">
    <citation type="journal article" date="2019" name="Int. J. Syst. Evol. Microbiol.">
        <title>The Global Catalogue of Microorganisms (GCM) 10K type strain sequencing project: providing services to taxonomists for standard genome sequencing and annotation.</title>
        <authorList>
            <consortium name="The Broad Institute Genomics Platform"/>
            <consortium name="The Broad Institute Genome Sequencing Center for Infectious Disease"/>
            <person name="Wu L."/>
            <person name="Ma J."/>
        </authorList>
    </citation>
    <scope>NUCLEOTIDE SEQUENCE [LARGE SCALE GENOMIC DNA]</scope>
    <source>
        <strain evidence="17 18">GX21</strain>
    </source>
</reference>
<evidence type="ECO:0000259" key="16">
    <source>
        <dbReference type="PROSITE" id="PS51165"/>
    </source>
</evidence>
<evidence type="ECO:0000256" key="15">
    <source>
        <dbReference type="PROSITE-ProRule" id="PRU00529"/>
    </source>
</evidence>
<evidence type="ECO:0000256" key="4">
    <source>
        <dbReference type="ARBA" id="ARBA00022555"/>
    </source>
</evidence>
<evidence type="ECO:0000256" key="2">
    <source>
        <dbReference type="ARBA" id="ARBA00011245"/>
    </source>
</evidence>
<evidence type="ECO:0000256" key="12">
    <source>
        <dbReference type="ARBA" id="ARBA00061338"/>
    </source>
</evidence>
<dbReference type="GO" id="GO:0000049">
    <property type="term" value="F:tRNA binding"/>
    <property type="evidence" value="ECO:0007669"/>
    <property type="project" value="UniProtKB-KW"/>
</dbReference>
<comment type="subunit">
    <text evidence="2">Monomer.</text>
</comment>
<dbReference type="Pfam" id="PF01170">
    <property type="entry name" value="UPF0020"/>
    <property type="match status" value="1"/>
</dbReference>
<proteinExistence type="inferred from homology"/>
<evidence type="ECO:0000256" key="13">
    <source>
        <dbReference type="ARBA" id="ARBA00066936"/>
    </source>
</evidence>
<dbReference type="PANTHER" id="PTHR14911:SF21">
    <property type="entry name" value="N2-METHYLGUANOSINE TRNA METHYLTRANSFERASE"/>
    <property type="match status" value="1"/>
</dbReference>
<dbReference type="GO" id="GO:0032259">
    <property type="term" value="P:methylation"/>
    <property type="evidence" value="ECO:0007669"/>
    <property type="project" value="UniProtKB-KW"/>
</dbReference>
<evidence type="ECO:0000256" key="3">
    <source>
        <dbReference type="ARBA" id="ARBA00022490"/>
    </source>
</evidence>
<keyword evidence="6" id="KW-0808">Transferase</keyword>
<evidence type="ECO:0000256" key="11">
    <source>
        <dbReference type="ARBA" id="ARBA00054380"/>
    </source>
</evidence>
<comment type="catalytic activity">
    <reaction evidence="10">
        <text>guanosine(10) in tRNA + 2 S-adenosyl-L-methionine = N(2)-dimethylguanosine(10) in tRNA + 2 S-adenosyl-L-homocysteine + 2 H(+)</text>
        <dbReference type="Rhea" id="RHEA:43124"/>
        <dbReference type="Rhea" id="RHEA-COMP:10355"/>
        <dbReference type="Rhea" id="RHEA-COMP:10358"/>
        <dbReference type="ChEBI" id="CHEBI:15378"/>
        <dbReference type="ChEBI" id="CHEBI:57856"/>
        <dbReference type="ChEBI" id="CHEBI:59789"/>
        <dbReference type="ChEBI" id="CHEBI:74269"/>
        <dbReference type="ChEBI" id="CHEBI:74513"/>
        <dbReference type="EC" id="2.1.1.213"/>
    </reaction>
</comment>
<evidence type="ECO:0000256" key="7">
    <source>
        <dbReference type="ARBA" id="ARBA00022691"/>
    </source>
</evidence>
<dbReference type="GO" id="GO:0005737">
    <property type="term" value="C:cytoplasm"/>
    <property type="evidence" value="ECO:0007669"/>
    <property type="project" value="UniProtKB-SubCell"/>
</dbReference>
<keyword evidence="5 17" id="KW-0489">Methyltransferase</keyword>
<dbReference type="GO" id="GO:0160101">
    <property type="term" value="F:tRNA (guanine(10)-N2)-dimethyltransferase activity"/>
    <property type="evidence" value="ECO:0007669"/>
    <property type="project" value="UniProtKB-EC"/>
</dbReference>
<evidence type="ECO:0000256" key="1">
    <source>
        <dbReference type="ARBA" id="ARBA00004496"/>
    </source>
</evidence>
<protein>
    <recommendedName>
        <fullName evidence="13">tRNA (guanine(10)-N(2))-dimethyltransferase</fullName>
        <ecNumber evidence="13">2.1.1.213</ecNumber>
    </recommendedName>
    <alternativeName>
        <fullName evidence="14">tRNA:G10 dimethyltransferase</fullName>
    </alternativeName>
</protein>
<keyword evidence="4" id="KW-0820">tRNA-binding</keyword>
<sequence>MTPARGGRGVYGLELAGEDDAFAAREAAAAATAVDVVAPGLATARGVDVDRLRTLAYTHRATSLLGRCAASVDAARALVEAATTERTGTVAVRARDVRGTAGIDTRRAERELGGALVDRGFTVDLDDPDHELRACFAADTCLVGWLVAESVRDYGDRLPTDRPFFQPGSMAPLDARALVNLAGVDPGDTLLDPMCGTGGTLIEAGLIGVRPVGVDAQRKMVRGARENCRAYLDGDSHVLRGDATRLPLADDTVDGVVFDAPYGRQSKIERHSLGDLVAGALAEARRVAPRAVVVGDRSWRAAAVEAGWTVDTTFERRVHRSLTRHVHVLSQ</sequence>
<comment type="caution">
    <text evidence="17">The sequence shown here is derived from an EMBL/GenBank/DDBJ whole genome shotgun (WGS) entry which is preliminary data.</text>
</comment>
<evidence type="ECO:0000256" key="9">
    <source>
        <dbReference type="ARBA" id="ARBA00022884"/>
    </source>
</evidence>
<keyword evidence="8" id="KW-0819">tRNA processing</keyword>
<keyword evidence="9 15" id="KW-0694">RNA-binding</keyword>
<dbReference type="EC" id="2.1.1.213" evidence="13"/>
<dbReference type="Gene3D" id="3.40.50.150">
    <property type="entry name" value="Vaccinia Virus protein VP39"/>
    <property type="match status" value="1"/>
</dbReference>
<dbReference type="AlphaFoldDB" id="A0ABD5ZW79"/>
<keyword evidence="3" id="KW-0963">Cytoplasm</keyword>
<feature type="domain" description="THUMP" evidence="16">
    <location>
        <begin position="46"/>
        <end position="147"/>
    </location>
</feature>
<dbReference type="PROSITE" id="PS51165">
    <property type="entry name" value="THUMP"/>
    <property type="match status" value="1"/>
</dbReference>
<evidence type="ECO:0000256" key="10">
    <source>
        <dbReference type="ARBA" id="ARBA00051883"/>
    </source>
</evidence>
<name>A0ABD5ZW79_9EURY</name>
<comment type="subcellular location">
    <subcellularLocation>
        <location evidence="1">Cytoplasm</location>
    </subcellularLocation>
</comment>
<dbReference type="FunFam" id="3.40.50.150:FF:000251">
    <property type="entry name" value="Putative RNA methylase"/>
    <property type="match status" value="1"/>
</dbReference>
<dbReference type="InterPro" id="IPR029063">
    <property type="entry name" value="SAM-dependent_MTases_sf"/>
</dbReference>
<evidence type="ECO:0000313" key="17">
    <source>
        <dbReference type="EMBL" id="MFC7254616.1"/>
    </source>
</evidence>
<dbReference type="Proteomes" id="UP001596434">
    <property type="component" value="Unassembled WGS sequence"/>
</dbReference>
<comment type="function">
    <text evidence="11">Catalyzes the adenosylmethionine-dependent methylation of the exocyclic amino group (N(2)) of guanosine at position 10 of various tRNAs. Acts via a two-step process that leads to the formation of either N(2)-monomethyl (m(2)G) or N(2)-dimethylguanosine (m(2)(2)G).</text>
</comment>
<keyword evidence="18" id="KW-1185">Reference proteome</keyword>
<evidence type="ECO:0000256" key="14">
    <source>
        <dbReference type="ARBA" id="ARBA00082665"/>
    </source>
</evidence>
<evidence type="ECO:0000313" key="18">
    <source>
        <dbReference type="Proteomes" id="UP001596434"/>
    </source>
</evidence>
<dbReference type="PANTHER" id="PTHR14911">
    <property type="entry name" value="THUMP DOMAIN-CONTAINING"/>
    <property type="match status" value="1"/>
</dbReference>
<keyword evidence="7" id="KW-0949">S-adenosyl-L-methionine</keyword>
<dbReference type="EMBL" id="JBHTAT010000001">
    <property type="protein sequence ID" value="MFC7254616.1"/>
    <property type="molecule type" value="Genomic_DNA"/>
</dbReference>
<dbReference type="GO" id="GO:0008033">
    <property type="term" value="P:tRNA processing"/>
    <property type="evidence" value="ECO:0007669"/>
    <property type="project" value="UniProtKB-KW"/>
</dbReference>
<dbReference type="SUPFAM" id="SSF53335">
    <property type="entry name" value="S-adenosyl-L-methionine-dependent methyltransferases"/>
    <property type="match status" value="1"/>
</dbReference>
<dbReference type="CDD" id="cd11715">
    <property type="entry name" value="THUMP_AdoMetMT"/>
    <property type="match status" value="1"/>
</dbReference>
<dbReference type="CDD" id="cd02440">
    <property type="entry name" value="AdoMet_MTases"/>
    <property type="match status" value="1"/>
</dbReference>
<gene>
    <name evidence="17" type="ORF">ACFQKE_04755</name>
</gene>
<dbReference type="PROSITE" id="PS01261">
    <property type="entry name" value="UPF0020"/>
    <property type="match status" value="1"/>
</dbReference>
<dbReference type="GeneID" id="96952935"/>
<evidence type="ECO:0000256" key="8">
    <source>
        <dbReference type="ARBA" id="ARBA00022694"/>
    </source>
</evidence>
<organism evidence="17 18">
    <name type="scientific">Haloplanus litoreus</name>
    <dbReference type="NCBI Taxonomy" id="767515"/>
    <lineage>
        <taxon>Archaea</taxon>
        <taxon>Methanobacteriati</taxon>
        <taxon>Methanobacteriota</taxon>
        <taxon>Stenosarchaea group</taxon>
        <taxon>Halobacteria</taxon>
        <taxon>Halobacteriales</taxon>
        <taxon>Haloferacaceae</taxon>
        <taxon>Haloplanus</taxon>
    </lineage>
</organism>
<evidence type="ECO:0000256" key="6">
    <source>
        <dbReference type="ARBA" id="ARBA00022679"/>
    </source>
</evidence>
<dbReference type="InterPro" id="IPR000241">
    <property type="entry name" value="RlmKL-like_Mtase"/>
</dbReference>
<comment type="similarity">
    <text evidence="12">Belongs to the methyltransferase superfamily. Trm-G10 family.</text>
</comment>
<accession>A0ABD5ZW79</accession>